<feature type="chain" id="PRO_5042870864" evidence="2">
    <location>
        <begin position="18"/>
        <end position="296"/>
    </location>
</feature>
<dbReference type="GO" id="GO:0004553">
    <property type="term" value="F:hydrolase activity, hydrolyzing O-glycosyl compounds"/>
    <property type="evidence" value="ECO:0007669"/>
    <property type="project" value="InterPro"/>
</dbReference>
<gene>
    <name evidence="4" type="ORF">QBC37DRAFT_324153</name>
</gene>
<feature type="domain" description="GH16" evidence="3">
    <location>
        <begin position="14"/>
        <end position="296"/>
    </location>
</feature>
<reference evidence="4" key="2">
    <citation type="submission" date="2023-05" db="EMBL/GenBank/DDBJ databases">
        <authorList>
            <consortium name="Lawrence Berkeley National Laboratory"/>
            <person name="Steindorff A."/>
            <person name="Hensen N."/>
            <person name="Bonometti L."/>
            <person name="Westerberg I."/>
            <person name="Brannstrom I.O."/>
            <person name="Guillou S."/>
            <person name="Cros-Aarteil S."/>
            <person name="Calhoun S."/>
            <person name="Haridas S."/>
            <person name="Kuo A."/>
            <person name="Mondo S."/>
            <person name="Pangilinan J."/>
            <person name="Riley R."/>
            <person name="Labutti K."/>
            <person name="Andreopoulos B."/>
            <person name="Lipzen A."/>
            <person name="Chen C."/>
            <person name="Yanf M."/>
            <person name="Daum C."/>
            <person name="Ng V."/>
            <person name="Clum A."/>
            <person name="Ohm R."/>
            <person name="Martin F."/>
            <person name="Silar P."/>
            <person name="Natvig D."/>
            <person name="Lalanne C."/>
            <person name="Gautier V."/>
            <person name="Ament-Velasquez S.L."/>
            <person name="Kruys A."/>
            <person name="Hutchinson M.I."/>
            <person name="Powell A.J."/>
            <person name="Barry K."/>
            <person name="Miller A.N."/>
            <person name="Grigoriev I.V."/>
            <person name="Debuchy R."/>
            <person name="Gladieux P."/>
            <person name="Thoren M.H."/>
            <person name="Johannesson H."/>
        </authorList>
    </citation>
    <scope>NUCLEOTIDE SEQUENCE</scope>
    <source>
        <strain evidence="4">PSN293</strain>
    </source>
</reference>
<reference evidence="4" key="1">
    <citation type="journal article" date="2023" name="Mol. Phylogenet. Evol.">
        <title>Genome-scale phylogeny and comparative genomics of the fungal order Sordariales.</title>
        <authorList>
            <person name="Hensen N."/>
            <person name="Bonometti L."/>
            <person name="Westerberg I."/>
            <person name="Brannstrom I.O."/>
            <person name="Guillou S."/>
            <person name="Cros-Aarteil S."/>
            <person name="Calhoun S."/>
            <person name="Haridas S."/>
            <person name="Kuo A."/>
            <person name="Mondo S."/>
            <person name="Pangilinan J."/>
            <person name="Riley R."/>
            <person name="LaButti K."/>
            <person name="Andreopoulos B."/>
            <person name="Lipzen A."/>
            <person name="Chen C."/>
            <person name="Yan M."/>
            <person name="Daum C."/>
            <person name="Ng V."/>
            <person name="Clum A."/>
            <person name="Steindorff A."/>
            <person name="Ohm R.A."/>
            <person name="Martin F."/>
            <person name="Silar P."/>
            <person name="Natvig D.O."/>
            <person name="Lalanne C."/>
            <person name="Gautier V."/>
            <person name="Ament-Velasquez S.L."/>
            <person name="Kruys A."/>
            <person name="Hutchinson M.I."/>
            <person name="Powell A.J."/>
            <person name="Barry K."/>
            <person name="Miller A.N."/>
            <person name="Grigoriev I.V."/>
            <person name="Debuchy R."/>
            <person name="Gladieux P."/>
            <person name="Hiltunen Thoren M."/>
            <person name="Johannesson H."/>
        </authorList>
    </citation>
    <scope>NUCLEOTIDE SEQUENCE</scope>
    <source>
        <strain evidence="4">PSN293</strain>
    </source>
</reference>
<keyword evidence="2" id="KW-0732">Signal</keyword>
<dbReference type="AlphaFoldDB" id="A0AAN6XZ79"/>
<dbReference type="PANTHER" id="PTHR10963">
    <property type="entry name" value="GLYCOSYL HYDROLASE-RELATED"/>
    <property type="match status" value="1"/>
</dbReference>
<feature type="signal peptide" evidence="2">
    <location>
        <begin position="1"/>
        <end position="17"/>
    </location>
</feature>
<proteinExistence type="predicted"/>
<evidence type="ECO:0000313" key="4">
    <source>
        <dbReference type="EMBL" id="KAK4209321.1"/>
    </source>
</evidence>
<evidence type="ECO:0000313" key="5">
    <source>
        <dbReference type="Proteomes" id="UP001301769"/>
    </source>
</evidence>
<dbReference type="Gene3D" id="2.60.120.200">
    <property type="match status" value="1"/>
</dbReference>
<dbReference type="InterPro" id="IPR013320">
    <property type="entry name" value="ConA-like_dom_sf"/>
</dbReference>
<dbReference type="GO" id="GO:0005975">
    <property type="term" value="P:carbohydrate metabolic process"/>
    <property type="evidence" value="ECO:0007669"/>
    <property type="project" value="InterPro"/>
</dbReference>
<organism evidence="4 5">
    <name type="scientific">Rhypophila decipiens</name>
    <dbReference type="NCBI Taxonomy" id="261697"/>
    <lineage>
        <taxon>Eukaryota</taxon>
        <taxon>Fungi</taxon>
        <taxon>Dikarya</taxon>
        <taxon>Ascomycota</taxon>
        <taxon>Pezizomycotina</taxon>
        <taxon>Sordariomycetes</taxon>
        <taxon>Sordariomycetidae</taxon>
        <taxon>Sordariales</taxon>
        <taxon>Naviculisporaceae</taxon>
        <taxon>Rhypophila</taxon>
    </lineage>
</organism>
<sequence length="296" mass="33042">MLIKLAPLPLLLTASWAAIPPQTGYTLTWYDDFEGPQGQGVDTSKWNEAGPEDGKQNGEWQRYNNWDTANTHLSGDGQLYIIPKKNSTMYTSGRIESKSNFHCPLGSKMIVQSEFRVPDFTAGTSAGTTDGYWPAFWMLGASFRAEPRTEWPWCGERDIFEGSPFQGSNGVCAVHFHDGNGNNRSITGGITYTGDQYHTWALKVDRQPANTNDHSLIWYRDGTPFKTITKGSLDSASWTALAAKSYYIIMNLAIGARFGWPGVDEDDNFTNWPSDQTVTGYVNSMRIKYVAVYHSV</sequence>
<dbReference type="PROSITE" id="PS51762">
    <property type="entry name" value="GH16_2"/>
    <property type="match status" value="1"/>
</dbReference>
<protein>
    <submittedName>
        <fullName evidence="4">Glucan endo-1,3-beta-glucosidase A1</fullName>
    </submittedName>
</protein>
<evidence type="ECO:0000256" key="2">
    <source>
        <dbReference type="SAM" id="SignalP"/>
    </source>
</evidence>
<evidence type="ECO:0000256" key="1">
    <source>
        <dbReference type="SAM" id="MobiDB-lite"/>
    </source>
</evidence>
<dbReference type="EMBL" id="MU858209">
    <property type="protein sequence ID" value="KAK4209321.1"/>
    <property type="molecule type" value="Genomic_DNA"/>
</dbReference>
<name>A0AAN6XZ79_9PEZI</name>
<evidence type="ECO:0000259" key="3">
    <source>
        <dbReference type="PROSITE" id="PS51762"/>
    </source>
</evidence>
<dbReference type="InterPro" id="IPR050546">
    <property type="entry name" value="Glycosyl_Hydrlase_16"/>
</dbReference>
<dbReference type="InterPro" id="IPR000757">
    <property type="entry name" value="Beta-glucanase-like"/>
</dbReference>
<keyword evidence="5" id="KW-1185">Reference proteome</keyword>
<comment type="caution">
    <text evidence="4">The sequence shown here is derived from an EMBL/GenBank/DDBJ whole genome shotgun (WGS) entry which is preliminary data.</text>
</comment>
<accession>A0AAN6XZ79</accession>
<dbReference type="Proteomes" id="UP001301769">
    <property type="component" value="Unassembled WGS sequence"/>
</dbReference>
<dbReference type="PANTHER" id="PTHR10963:SF60">
    <property type="entry name" value="GRAM-NEGATIVE BACTERIA-BINDING PROTEIN 1-RELATED"/>
    <property type="match status" value="1"/>
</dbReference>
<feature type="region of interest" description="Disordered" evidence="1">
    <location>
        <begin position="38"/>
        <end position="59"/>
    </location>
</feature>
<dbReference type="SUPFAM" id="SSF49899">
    <property type="entry name" value="Concanavalin A-like lectins/glucanases"/>
    <property type="match status" value="1"/>
</dbReference>